<comment type="caution">
    <text evidence="1">The sequence shown here is derived from an EMBL/GenBank/DDBJ whole genome shotgun (WGS) entry which is preliminary data.</text>
</comment>
<dbReference type="AlphaFoldDB" id="S3L975"/>
<evidence type="ECO:0000313" key="2">
    <source>
        <dbReference type="Proteomes" id="UP000014605"/>
    </source>
</evidence>
<dbReference type="HOGENOM" id="CLU_3391921_0_0_12"/>
<accession>S3L975</accession>
<dbReference type="EMBL" id="ATFC01000008">
    <property type="protein sequence ID" value="EPF47003.1"/>
    <property type="molecule type" value="Genomic_DNA"/>
</dbReference>
<organism evidence="1 2">
    <name type="scientific">Treponema vincentii F0403</name>
    <dbReference type="NCBI Taxonomy" id="1125702"/>
    <lineage>
        <taxon>Bacteria</taxon>
        <taxon>Pseudomonadati</taxon>
        <taxon>Spirochaetota</taxon>
        <taxon>Spirochaetia</taxon>
        <taxon>Spirochaetales</taxon>
        <taxon>Treponemataceae</taxon>
        <taxon>Treponema</taxon>
    </lineage>
</organism>
<name>S3L975_9SPIR</name>
<sequence>MFTVAFSPKTKRQITKLEESNYYRYISDYFTF</sequence>
<reference evidence="1 2" key="1">
    <citation type="submission" date="2013-04" db="EMBL/GenBank/DDBJ databases">
        <title>The Genome Sequence of Treponema vincentii F0403.</title>
        <authorList>
            <consortium name="The Broad Institute Genomics Platform"/>
            <person name="Earl A."/>
            <person name="Ward D."/>
            <person name="Feldgarden M."/>
            <person name="Gevers D."/>
            <person name="Leonetti C."/>
            <person name="Izard J."/>
            <person name="Walker B."/>
            <person name="Young S."/>
            <person name="Zeng Q."/>
            <person name="Gargeya S."/>
            <person name="Fitzgerald M."/>
            <person name="Haas B."/>
            <person name="Abouelleil A."/>
            <person name="Allen A.W."/>
            <person name="Alvarado L."/>
            <person name="Arachchi H.M."/>
            <person name="Berlin A.M."/>
            <person name="Chapman S.B."/>
            <person name="Gainer-Dewar J."/>
            <person name="Goldberg J."/>
            <person name="Griggs A."/>
            <person name="Gujja S."/>
            <person name="Hansen M."/>
            <person name="Howarth C."/>
            <person name="Imamovic A."/>
            <person name="Ireland A."/>
            <person name="Larimer J."/>
            <person name="McCowan C."/>
            <person name="Murphy C."/>
            <person name="Pearson M."/>
            <person name="Poon T.W."/>
            <person name="Priest M."/>
            <person name="Roberts A."/>
            <person name="Saif S."/>
            <person name="Shea T."/>
            <person name="Sisk P."/>
            <person name="Sykes S."/>
            <person name="Wortman J."/>
            <person name="Nusbaum C."/>
            <person name="Birren B."/>
        </authorList>
    </citation>
    <scope>NUCLEOTIDE SEQUENCE [LARGE SCALE GENOMIC DNA]</scope>
    <source>
        <strain evidence="1 2">F0403</strain>
    </source>
</reference>
<evidence type="ECO:0000313" key="1">
    <source>
        <dbReference type="EMBL" id="EPF47003.1"/>
    </source>
</evidence>
<protein>
    <submittedName>
        <fullName evidence="1">Uncharacterized protein</fullName>
    </submittedName>
</protein>
<dbReference type="Proteomes" id="UP000014605">
    <property type="component" value="Unassembled WGS sequence"/>
</dbReference>
<keyword evidence="2" id="KW-1185">Reference proteome</keyword>
<gene>
    <name evidence="1" type="ORF">HMPREF1222_01584</name>
</gene>
<proteinExistence type="predicted"/>